<dbReference type="EMBL" id="AP026800">
    <property type="protein sequence ID" value="BDR55034.1"/>
    <property type="molecule type" value="Genomic_DNA"/>
</dbReference>
<dbReference type="SUPFAM" id="SSF55620">
    <property type="entry name" value="Tetrahydrobiopterin biosynthesis enzymes-like"/>
    <property type="match status" value="1"/>
</dbReference>
<sequence>MDSIRLTGIRATPRQLVGQSNCTYLVDATLYLDVNDAAAHDDLTKTVDYAQVVRRIVSLIGSLEVVLLETVAVRVADSILLSHQVRRVQVCVHRLNATQAAGLDIDDVSVTIEREASSQQPVSPAALASGQASEYGRYSSFPLDGSSAGFNGEQDYAQLQATADSDDASHRAVIAMSGNVGRVQDAMRTAIVSLDGVPGSQILGISPLYTREGHGQPDYLCAVVIIETALGPVDMLSALNMIESAHGRSHDLQLPSYPLDLLLVDVDDKAWGIEDMLSDREQALQWATGIADDKLSLPYPQAWQRAEILQPWASIDPEAHLSGTHAGSVAQLAQLAPNADEVTLCSDSWILGGSA</sequence>
<dbReference type="SUPFAM" id="SSF55083">
    <property type="entry name" value="6-hydroxymethyl-7,8-dihydropterin pyrophosphokinase, HPPK"/>
    <property type="match status" value="1"/>
</dbReference>
<dbReference type="InterPro" id="IPR035907">
    <property type="entry name" value="Hppk_sf"/>
</dbReference>
<dbReference type="Gene3D" id="3.30.1130.10">
    <property type="match status" value="1"/>
</dbReference>
<name>A0ABM8BDN6_9BIFI</name>
<dbReference type="Proteomes" id="UP001321748">
    <property type="component" value="Chromosome"/>
</dbReference>
<keyword evidence="7" id="KW-0418">Kinase</keyword>
<dbReference type="NCBIfam" id="TIGR00526">
    <property type="entry name" value="folB_dom"/>
    <property type="match status" value="1"/>
</dbReference>
<dbReference type="PANTHER" id="PTHR43071:SF1">
    <property type="entry name" value="2-AMINO-4-HYDROXY-6-HYDROXYMETHYLDIHYDROPTERIDINE PYROPHOSPHOKINASE"/>
    <property type="match status" value="1"/>
</dbReference>
<dbReference type="SMART" id="SM00905">
    <property type="entry name" value="FolB"/>
    <property type="match status" value="1"/>
</dbReference>
<gene>
    <name evidence="11" type="ORF">KIMH_11450</name>
</gene>
<dbReference type="InterPro" id="IPR043133">
    <property type="entry name" value="GTP-CH-I_C/QueF"/>
</dbReference>
<comment type="similarity">
    <text evidence="3">In the N-terminal section; belongs to the DHNA family.</text>
</comment>
<evidence type="ECO:0000256" key="4">
    <source>
        <dbReference type="ARBA" id="ARBA00013253"/>
    </source>
</evidence>
<keyword evidence="6" id="KW-0547">Nucleotide-binding</keyword>
<dbReference type="Gene3D" id="3.30.70.560">
    <property type="entry name" value="7,8-Dihydro-6-hydroxymethylpterin-pyrophosphokinase HPPK"/>
    <property type="match status" value="1"/>
</dbReference>
<evidence type="ECO:0000313" key="12">
    <source>
        <dbReference type="Proteomes" id="UP001321748"/>
    </source>
</evidence>
<evidence type="ECO:0000256" key="2">
    <source>
        <dbReference type="ARBA" id="ARBA00005051"/>
    </source>
</evidence>
<dbReference type="RefSeq" id="WP_317642537.1">
    <property type="nucleotide sequence ID" value="NZ_AP026800.1"/>
</dbReference>
<evidence type="ECO:0000256" key="7">
    <source>
        <dbReference type="ARBA" id="ARBA00022777"/>
    </source>
</evidence>
<reference evidence="11 12" key="1">
    <citation type="journal article" date="2023" name="Microbiol. Spectr.">
        <title>Symbiosis of Carpenter Bees with Uncharacterized Lactic Acid Bacteria Showing NAD Auxotrophy.</title>
        <authorList>
            <person name="Kawasaki S."/>
            <person name="Ozawa K."/>
            <person name="Mori T."/>
            <person name="Yamamoto A."/>
            <person name="Ito M."/>
            <person name="Ohkuma M."/>
            <person name="Sakamoto M."/>
            <person name="Matsutani M."/>
        </authorList>
    </citation>
    <scope>NUCLEOTIDE SEQUENCE [LARGE SCALE GENOMIC DNA]</scope>
    <source>
        <strain evidence="11 12">KimH</strain>
    </source>
</reference>
<dbReference type="InterPro" id="IPR006157">
    <property type="entry name" value="FolB_dom"/>
</dbReference>
<comment type="pathway">
    <text evidence="2">Cofactor biosynthesis; tetrahydrofolate biosynthesis; 2-amino-4-hydroxy-6-hydroxymethyl-7,8-dihydropteridine diphosphate from 7,8-dihydroneopterin triphosphate: step 4/4.</text>
</comment>
<evidence type="ECO:0000313" key="11">
    <source>
        <dbReference type="EMBL" id="BDR55034.1"/>
    </source>
</evidence>
<dbReference type="PANTHER" id="PTHR43071">
    <property type="entry name" value="2-AMINO-4-HYDROXY-6-HYDROXYMETHYLDIHYDROPTERIDINE PYROPHOSPHOKINASE"/>
    <property type="match status" value="1"/>
</dbReference>
<accession>A0ABM8BDN6</accession>
<dbReference type="Pfam" id="PF01288">
    <property type="entry name" value="HPPK"/>
    <property type="match status" value="1"/>
</dbReference>
<evidence type="ECO:0000256" key="5">
    <source>
        <dbReference type="ARBA" id="ARBA00022679"/>
    </source>
</evidence>
<dbReference type="Pfam" id="PF02152">
    <property type="entry name" value="FolB"/>
    <property type="match status" value="1"/>
</dbReference>
<evidence type="ECO:0000256" key="1">
    <source>
        <dbReference type="ARBA" id="ARBA00000198"/>
    </source>
</evidence>
<evidence type="ECO:0000256" key="6">
    <source>
        <dbReference type="ARBA" id="ARBA00022741"/>
    </source>
</evidence>
<proteinExistence type="inferred from homology"/>
<evidence type="ECO:0000256" key="8">
    <source>
        <dbReference type="ARBA" id="ARBA00022840"/>
    </source>
</evidence>
<keyword evidence="8" id="KW-0067">ATP-binding</keyword>
<comment type="catalytic activity">
    <reaction evidence="1">
        <text>6-hydroxymethyl-7,8-dihydropterin + ATP = (7,8-dihydropterin-6-yl)methyl diphosphate + AMP + H(+)</text>
        <dbReference type="Rhea" id="RHEA:11412"/>
        <dbReference type="ChEBI" id="CHEBI:15378"/>
        <dbReference type="ChEBI" id="CHEBI:30616"/>
        <dbReference type="ChEBI" id="CHEBI:44841"/>
        <dbReference type="ChEBI" id="CHEBI:72950"/>
        <dbReference type="ChEBI" id="CHEBI:456215"/>
        <dbReference type="EC" id="2.7.6.3"/>
    </reaction>
</comment>
<protein>
    <recommendedName>
        <fullName evidence="4">2-amino-4-hydroxy-6-hydroxymethyldihydropteridine diphosphokinase</fullName>
        <ecNumber evidence="4">2.7.6.3</ecNumber>
    </recommendedName>
</protein>
<keyword evidence="5" id="KW-0808">Transferase</keyword>
<dbReference type="InterPro" id="IPR000550">
    <property type="entry name" value="Hppk"/>
</dbReference>
<feature type="domain" description="Dihydroneopterin aldolase/epimerase" evidence="10">
    <location>
        <begin position="4"/>
        <end position="114"/>
    </location>
</feature>
<organism evidence="11 12">
    <name type="scientific">Bombiscardovia apis</name>
    <dbReference type="NCBI Taxonomy" id="2932182"/>
    <lineage>
        <taxon>Bacteria</taxon>
        <taxon>Bacillati</taxon>
        <taxon>Actinomycetota</taxon>
        <taxon>Actinomycetes</taxon>
        <taxon>Bifidobacteriales</taxon>
        <taxon>Bifidobacteriaceae</taxon>
        <taxon>Bombiscardovia</taxon>
    </lineage>
</organism>
<keyword evidence="12" id="KW-1185">Reference proteome</keyword>
<evidence type="ECO:0000256" key="9">
    <source>
        <dbReference type="ARBA" id="ARBA00022909"/>
    </source>
</evidence>
<evidence type="ECO:0000259" key="10">
    <source>
        <dbReference type="SMART" id="SM00905"/>
    </source>
</evidence>
<evidence type="ECO:0000256" key="3">
    <source>
        <dbReference type="ARBA" id="ARBA00009640"/>
    </source>
</evidence>
<keyword evidence="9" id="KW-0289">Folate biosynthesis</keyword>
<dbReference type="EC" id="2.7.6.3" evidence="4"/>